<feature type="compositionally biased region" description="Low complexity" evidence="22">
    <location>
        <begin position="170"/>
        <end position="183"/>
    </location>
</feature>
<evidence type="ECO:0000256" key="2">
    <source>
        <dbReference type="ARBA" id="ARBA00004572"/>
    </source>
</evidence>
<dbReference type="GO" id="GO:0032727">
    <property type="term" value="P:positive regulation of interferon-alpha production"/>
    <property type="evidence" value="ECO:0007669"/>
    <property type="project" value="UniProtKB-ARBA"/>
</dbReference>
<keyword evidence="18" id="KW-0449">Lipoprotein</keyword>
<sequence>MSFASDKLYNGFLRRKMPFLASNVKTREIVPHLPCLTQTDREEIEAKRDSSGNYTGMQTLLDCLRKRQNWPEEFITALEACEHTDIAAEIRAEYNSLKGSNNPKPPSPPTTVIKAHVHPAPPAARPVATPEQNGNTQAAVSPPSEAPAPPQPTSQASPPPKATVQPEAHPSPATEAPKAASSSEPPPSLQTSPSTPPPSPETQSRQAATPPPTQKGINAHMEPEENSEVDLQQGSGDQDPISDKANAADREVSGLNSEVTTDAGPPVQQGDRAAPSSPHPVQTATREDRAPQSPAPAQASPAKTVGAAFTMSTPERSPVQETVPPVDKVVPAVLQPEEMSDPTAAQAINNTQQTESRRTPSPAAGADRTAAALIDDDVCLSKPGQLLSVAPNLHSPTILAPNSQQQPYSGNSDRLEISEPQLPCQENGVAAEPLHHNEPEENHYESVCQSSLGEQEVLVNVVQVAEEPSIQNQDGQIFRPSAQILNGQATTKPGSAPPPGGPSGDNCHLAASALHESEVKTSPTSMSDNTKYYLTAAGVGVCALMMAWKFKK</sequence>
<evidence type="ECO:0000256" key="18">
    <source>
        <dbReference type="ARBA" id="ARBA00023288"/>
    </source>
</evidence>
<dbReference type="OrthoDB" id="9909785at2759"/>
<evidence type="ECO:0000256" key="16">
    <source>
        <dbReference type="ARBA" id="ARBA00023139"/>
    </source>
</evidence>
<feature type="compositionally biased region" description="Pro residues" evidence="22">
    <location>
        <begin position="184"/>
        <end position="200"/>
    </location>
</feature>
<evidence type="ECO:0000256" key="5">
    <source>
        <dbReference type="ARBA" id="ARBA00022553"/>
    </source>
</evidence>
<evidence type="ECO:0000256" key="19">
    <source>
        <dbReference type="ARBA" id="ARBA00071084"/>
    </source>
</evidence>
<dbReference type="GO" id="GO:0002753">
    <property type="term" value="P:cytoplasmic pattern recognition receptor signaling pathway"/>
    <property type="evidence" value="ECO:0007669"/>
    <property type="project" value="UniProtKB-ARBA"/>
</dbReference>
<dbReference type="FunCoup" id="A0A667ZU37">
    <property type="interactions" value="116"/>
</dbReference>
<evidence type="ECO:0000256" key="6">
    <source>
        <dbReference type="ARBA" id="ARBA00022581"/>
    </source>
</evidence>
<keyword evidence="25" id="KW-1185">Reference proteome</keyword>
<dbReference type="GO" id="GO:1900227">
    <property type="term" value="P:positive regulation of NLRP3 inflammasome complex assembly"/>
    <property type="evidence" value="ECO:0007669"/>
    <property type="project" value="UniProtKB-ARBA"/>
</dbReference>
<keyword evidence="3" id="KW-0488">Methylation</keyword>
<comment type="subcellular location">
    <subcellularLocation>
        <location evidence="2">Mitochondrion outer membrane</location>
        <topology evidence="2">Single-pass membrane protein</topology>
    </subcellularLocation>
    <subcellularLocation>
        <location evidence="1">Peroxisome</location>
    </subcellularLocation>
</comment>
<keyword evidence="9" id="KW-1000">Mitochondrion outer membrane</keyword>
<feature type="region of interest" description="Disordered" evidence="22">
    <location>
        <begin position="96"/>
        <end position="115"/>
    </location>
</feature>
<evidence type="ECO:0000256" key="3">
    <source>
        <dbReference type="ARBA" id="ARBA00022481"/>
    </source>
</evidence>
<keyword evidence="7" id="KW-0399">Innate immunity</keyword>
<evidence type="ECO:0000256" key="20">
    <source>
        <dbReference type="ARBA" id="ARBA00082620"/>
    </source>
</evidence>
<evidence type="ECO:0000256" key="14">
    <source>
        <dbReference type="ARBA" id="ARBA00023128"/>
    </source>
</evidence>
<feature type="compositionally biased region" description="Low complexity" evidence="22">
    <location>
        <begin position="291"/>
        <end position="302"/>
    </location>
</feature>
<keyword evidence="8" id="KW-0812">Transmembrane</keyword>
<evidence type="ECO:0000256" key="22">
    <source>
        <dbReference type="SAM" id="MobiDB-lite"/>
    </source>
</evidence>
<proteinExistence type="predicted"/>
<dbReference type="GO" id="GO:0005741">
    <property type="term" value="C:mitochondrial outer membrane"/>
    <property type="evidence" value="ECO:0007669"/>
    <property type="project" value="UniProtKB-SubCell"/>
</dbReference>
<keyword evidence="6" id="KW-0945">Host-virus interaction</keyword>
<evidence type="ECO:0000256" key="9">
    <source>
        <dbReference type="ARBA" id="ARBA00022787"/>
    </source>
</evidence>
<dbReference type="CDD" id="cd08811">
    <property type="entry name" value="CARD_IPS1"/>
    <property type="match status" value="1"/>
</dbReference>
<evidence type="ECO:0000256" key="1">
    <source>
        <dbReference type="ARBA" id="ARBA00004275"/>
    </source>
</evidence>
<name>A0A667ZU37_9TELE</name>
<keyword evidence="15" id="KW-0472">Membrane</keyword>
<dbReference type="Ensembl" id="ENSMMDT00005037153.1">
    <property type="protein sequence ID" value="ENSMMDP00005036366.1"/>
    <property type="gene ID" value="ENSMMDG00005017017.1"/>
</dbReference>
<feature type="domain" description="Caspase recruitment" evidence="23">
    <location>
        <begin position="6"/>
        <end position="93"/>
    </location>
</feature>
<keyword evidence="17" id="KW-0576">Peroxisome</keyword>
<accession>A0A667ZU37</accession>
<evidence type="ECO:0000313" key="25">
    <source>
        <dbReference type="Proteomes" id="UP000472263"/>
    </source>
</evidence>
<evidence type="ECO:0000313" key="24">
    <source>
        <dbReference type="Ensembl" id="ENSMMDP00005036366.1"/>
    </source>
</evidence>
<dbReference type="GO" id="GO:0045071">
    <property type="term" value="P:negative regulation of viral genome replication"/>
    <property type="evidence" value="ECO:0007669"/>
    <property type="project" value="UniProtKB-ARBA"/>
</dbReference>
<feature type="region of interest" description="Disordered" evidence="22">
    <location>
        <begin position="120"/>
        <end position="369"/>
    </location>
</feature>
<dbReference type="InterPro" id="IPR011029">
    <property type="entry name" value="DEATH-like_dom_sf"/>
</dbReference>
<dbReference type="InterPro" id="IPR031964">
    <property type="entry name" value="CARD_dom"/>
</dbReference>
<dbReference type="GO" id="GO:0032755">
    <property type="term" value="P:positive regulation of interleukin-6 production"/>
    <property type="evidence" value="ECO:0007669"/>
    <property type="project" value="UniProtKB-ARBA"/>
</dbReference>
<dbReference type="Pfam" id="PF16739">
    <property type="entry name" value="CARD_2"/>
    <property type="match status" value="1"/>
</dbReference>
<reference evidence="24" key="3">
    <citation type="submission" date="2025-09" db="UniProtKB">
        <authorList>
            <consortium name="Ensembl"/>
        </authorList>
    </citation>
    <scope>IDENTIFICATION</scope>
</reference>
<dbReference type="Gene3D" id="1.10.533.10">
    <property type="entry name" value="Death Domain, Fas"/>
    <property type="match status" value="1"/>
</dbReference>
<dbReference type="GeneTree" id="ENSGT01030000234772"/>
<evidence type="ECO:0000256" key="12">
    <source>
        <dbReference type="ARBA" id="ARBA00022989"/>
    </source>
</evidence>
<dbReference type="RefSeq" id="XP_029900209.1">
    <property type="nucleotide sequence ID" value="XM_030044349.1"/>
</dbReference>
<dbReference type="GO" id="GO:0045087">
    <property type="term" value="P:innate immune response"/>
    <property type="evidence" value="ECO:0007669"/>
    <property type="project" value="UniProtKB-KW"/>
</dbReference>
<evidence type="ECO:0000259" key="23">
    <source>
        <dbReference type="Pfam" id="PF16739"/>
    </source>
</evidence>
<organism evidence="24 25">
    <name type="scientific">Myripristis murdjan</name>
    <name type="common">pinecone soldierfish</name>
    <dbReference type="NCBI Taxonomy" id="586833"/>
    <lineage>
        <taxon>Eukaryota</taxon>
        <taxon>Metazoa</taxon>
        <taxon>Chordata</taxon>
        <taxon>Craniata</taxon>
        <taxon>Vertebrata</taxon>
        <taxon>Euteleostomi</taxon>
        <taxon>Actinopterygii</taxon>
        <taxon>Neopterygii</taxon>
        <taxon>Teleostei</taxon>
        <taxon>Neoteleostei</taxon>
        <taxon>Acanthomorphata</taxon>
        <taxon>Holocentriformes</taxon>
        <taxon>Holocentridae</taxon>
        <taxon>Myripristis</taxon>
    </lineage>
</organism>
<evidence type="ECO:0000256" key="4">
    <source>
        <dbReference type="ARBA" id="ARBA00022499"/>
    </source>
</evidence>
<feature type="region of interest" description="Disordered" evidence="22">
    <location>
        <begin position="487"/>
        <end position="506"/>
    </location>
</feature>
<reference evidence="24" key="2">
    <citation type="submission" date="2025-08" db="UniProtKB">
        <authorList>
            <consortium name="Ensembl"/>
        </authorList>
    </citation>
    <scope>IDENTIFICATION</scope>
</reference>
<dbReference type="GO" id="GO:1900063">
    <property type="term" value="P:regulation of peroxisome organization"/>
    <property type="evidence" value="ECO:0007669"/>
    <property type="project" value="UniProtKB-ARBA"/>
</dbReference>
<reference evidence="24" key="1">
    <citation type="submission" date="2019-06" db="EMBL/GenBank/DDBJ databases">
        <authorList>
            <consortium name="Wellcome Sanger Institute Data Sharing"/>
        </authorList>
    </citation>
    <scope>NUCLEOTIDE SEQUENCE [LARGE SCALE GENOMIC DNA]</scope>
</reference>
<evidence type="ECO:0000256" key="15">
    <source>
        <dbReference type="ARBA" id="ARBA00023136"/>
    </source>
</evidence>
<dbReference type="InterPro" id="IPR042144">
    <property type="entry name" value="CARD_IPS1"/>
</dbReference>
<keyword evidence="10" id="KW-0832">Ubl conjugation</keyword>
<keyword evidence="11" id="KW-0391">Immunity</keyword>
<evidence type="ECO:0000256" key="21">
    <source>
        <dbReference type="ARBA" id="ARBA00083233"/>
    </source>
</evidence>
<keyword evidence="12" id="KW-1133">Transmembrane helix</keyword>
<dbReference type="GeneID" id="115354149"/>
<evidence type="ECO:0000256" key="17">
    <source>
        <dbReference type="ARBA" id="ARBA00023140"/>
    </source>
</evidence>
<evidence type="ECO:0000256" key="8">
    <source>
        <dbReference type="ARBA" id="ARBA00022692"/>
    </source>
</evidence>
<dbReference type="GO" id="GO:0035591">
    <property type="term" value="F:signaling adaptor activity"/>
    <property type="evidence" value="ECO:0007669"/>
    <property type="project" value="UniProtKB-ARBA"/>
</dbReference>
<keyword evidence="4" id="KW-1017">Isopeptide bond</keyword>
<dbReference type="GO" id="GO:0070585">
    <property type="term" value="P:protein localization to mitochondrion"/>
    <property type="evidence" value="ECO:0007669"/>
    <property type="project" value="UniProtKB-ARBA"/>
</dbReference>
<gene>
    <name evidence="24" type="primary">mavs</name>
</gene>
<dbReference type="GO" id="GO:0032728">
    <property type="term" value="P:positive regulation of interferon-beta production"/>
    <property type="evidence" value="ECO:0007669"/>
    <property type="project" value="UniProtKB-ARBA"/>
</dbReference>
<keyword evidence="13" id="KW-0051">Antiviral defense</keyword>
<dbReference type="FunFam" id="1.10.533.10:FF:000063">
    <property type="entry name" value="Mitochondrial antiviral-signaling protein"/>
    <property type="match status" value="1"/>
</dbReference>
<keyword evidence="5" id="KW-0597">Phosphoprotein</keyword>
<evidence type="ECO:0000256" key="11">
    <source>
        <dbReference type="ARBA" id="ARBA00022859"/>
    </source>
</evidence>
<evidence type="ECO:0000256" key="13">
    <source>
        <dbReference type="ARBA" id="ARBA00023118"/>
    </source>
</evidence>
<dbReference type="GO" id="GO:0005777">
    <property type="term" value="C:peroxisome"/>
    <property type="evidence" value="ECO:0007669"/>
    <property type="project" value="UniProtKB-SubCell"/>
</dbReference>
<evidence type="ECO:0000256" key="7">
    <source>
        <dbReference type="ARBA" id="ARBA00022588"/>
    </source>
</evidence>
<evidence type="ECO:0000256" key="10">
    <source>
        <dbReference type="ARBA" id="ARBA00022843"/>
    </source>
</evidence>
<feature type="compositionally biased region" description="Pro residues" evidence="22">
    <location>
        <begin position="144"/>
        <end position="161"/>
    </location>
</feature>
<keyword evidence="16" id="KW-0564">Palmitate</keyword>
<dbReference type="GO" id="GO:0051607">
    <property type="term" value="P:defense response to virus"/>
    <property type="evidence" value="ECO:0007669"/>
    <property type="project" value="UniProtKB-KW"/>
</dbReference>
<dbReference type="Proteomes" id="UP000472263">
    <property type="component" value="Chromosome 22"/>
</dbReference>
<dbReference type="CTD" id="57506"/>
<keyword evidence="14" id="KW-0496">Mitochondrion</keyword>
<protein>
    <recommendedName>
        <fullName evidence="19">Mitochondrial antiviral-signaling protein</fullName>
    </recommendedName>
    <alternativeName>
        <fullName evidence="20">Interferon beta promoter stimulator protein 1</fullName>
    </alternativeName>
    <alternativeName>
        <fullName evidence="21">Virus-induced-signaling adapter</fullName>
    </alternativeName>
</protein>
<dbReference type="AlphaFoldDB" id="A0A667ZU37"/>
<dbReference type="GO" id="GO:0002230">
    <property type="term" value="P:positive regulation of defense response to virus by host"/>
    <property type="evidence" value="ECO:0007669"/>
    <property type="project" value="UniProtKB-ARBA"/>
</dbReference>
<dbReference type="InParanoid" id="A0A667ZU37"/>